<protein>
    <submittedName>
        <fullName evidence="1">ABC transporter substrate-binding protein</fullName>
    </submittedName>
</protein>
<dbReference type="PANTHER" id="PTHR43649:SF12">
    <property type="entry name" value="DIACETYLCHITOBIOSE BINDING PROTEIN DASA"/>
    <property type="match status" value="1"/>
</dbReference>
<dbReference type="EMBL" id="LGPB01000137">
    <property type="protein sequence ID" value="KRG09843.1"/>
    <property type="molecule type" value="Genomic_DNA"/>
</dbReference>
<dbReference type="PATRIC" id="fig|217031.4.peg.7654"/>
<organism evidence="1 2">
    <name type="scientific">Lederbergia galactosidilytica</name>
    <dbReference type="NCBI Taxonomy" id="217031"/>
    <lineage>
        <taxon>Bacteria</taxon>
        <taxon>Bacillati</taxon>
        <taxon>Bacillota</taxon>
        <taxon>Bacilli</taxon>
        <taxon>Bacillales</taxon>
        <taxon>Bacillaceae</taxon>
        <taxon>Lederbergia</taxon>
    </lineage>
</organism>
<dbReference type="SUPFAM" id="SSF53850">
    <property type="entry name" value="Periplasmic binding protein-like II"/>
    <property type="match status" value="1"/>
</dbReference>
<dbReference type="Proteomes" id="UP000053881">
    <property type="component" value="Unassembled WGS sequence"/>
</dbReference>
<evidence type="ECO:0000313" key="1">
    <source>
        <dbReference type="EMBL" id="KRG09843.1"/>
    </source>
</evidence>
<dbReference type="Gene3D" id="3.40.190.10">
    <property type="entry name" value="Periplasmic binding protein-like II"/>
    <property type="match status" value="2"/>
</dbReference>
<sequence length="568" mass="64722">MESKRKFLVLGIALILILGIVGCSKGSKTSKDSSGSGNDPGKEIYTYHFFDASGPGTDINTAETKLGKMFEEETGVNVDIEHIVGDVNQKIGTMIASGEYPEILNAEQSTDAVIDAGGFIALNDLIDEHAPNIKKMYGPYLEMMKREDGNIYVIPSGASNGYAKPPNPEQGGWWIKREVLKELDYPQPKTLDDYFAIIEDYVKENPQIDGANTIGFTALTYDWRFFAFSNQPMHLAGYPNDGGSLIDMDTLEAEVYNANDDTKRWLQKMNDVNAKGLFDPESFTQNYDEYLSKITSGRVVGFFDYRWQVGQALNTLAEDNDPYNDYMAFPIVFEEDIKDQYLDPIGFMASPGMGITTGTSEEDQIRIIKYLDHIAKEEVQKLITWGIEGETYEIGDDNRYYRTEEQIEQTSKTEFRFRDEFGFSYFEWGWPRTNGLYSDGNAVEPPKQPEVAAISYKDGDKEFLDAYGIETFTEIFSEPDERPWFPAYDAPIKTGSEAQLYEQQLDDLMKRMFPEMVFADPGKFDSEWEAYFDSEWEAYKEKFEALPYEAYEEVITNYVQHKASLAEK</sequence>
<dbReference type="PROSITE" id="PS51257">
    <property type="entry name" value="PROKAR_LIPOPROTEIN"/>
    <property type="match status" value="1"/>
</dbReference>
<evidence type="ECO:0000313" key="2">
    <source>
        <dbReference type="Proteomes" id="UP000053881"/>
    </source>
</evidence>
<accession>A0A0Q9Y2Z8</accession>
<dbReference type="InterPro" id="IPR050490">
    <property type="entry name" value="Bact_solute-bd_prot1"/>
</dbReference>
<comment type="caution">
    <text evidence="1">The sequence shown here is derived from an EMBL/GenBank/DDBJ whole genome shotgun (WGS) entry which is preliminary data.</text>
</comment>
<dbReference type="AlphaFoldDB" id="A0A0Q9Y2Z8"/>
<name>A0A0Q9Y2Z8_9BACI</name>
<reference evidence="1 2" key="1">
    <citation type="submission" date="2015-06" db="EMBL/GenBank/DDBJ databases">
        <title>Genome sequencing project of Bacillus galactosidilyticus PL133.</title>
        <authorList>
            <person name="Gaiero J."/>
            <person name="Nicol R."/>
            <person name="Habash M."/>
        </authorList>
    </citation>
    <scope>NUCLEOTIDE SEQUENCE [LARGE SCALE GENOMIC DNA]</scope>
    <source>
        <strain evidence="1 2">PL133</strain>
    </source>
</reference>
<dbReference type="PANTHER" id="PTHR43649">
    <property type="entry name" value="ARABINOSE-BINDING PROTEIN-RELATED"/>
    <property type="match status" value="1"/>
</dbReference>
<proteinExistence type="predicted"/>
<gene>
    <name evidence="1" type="ORF">ACA29_22520</name>
</gene>